<sequence>MNTIICVSLHSVDTSGCDTILRWYINDHTGGNELFRQKSSVMASARVTRTTLSVVTKFLLITLFCCKCSSEEVNDRYYPRYHLAPEHGWMNDPNGFSKFQDEYHLFFQYNPESSQEPGIAHWAHAKSPDLFTWEHLPIAMYPDESYDKQGVFSGSAIIENNTMYLYYTGNVKNPSQQFQALASSTDGVHVEKYAGNPVIKAEDYQPNIRDPKVWKHGDRYYMVLGNSFNNDTLGRVLLYSSKDGISWEEESILGESDGPMGYMWECPDFFELDGYHILLFSPQGLKPEGDKYRNLYQTGYIVGHFDYQTHCFKHVTKFVELDHGHDFYATQTILDDDGRRIVIAWFDMWEQKYPERDDGWTGQMTIPRVLSLTKELKLIQKPVEEISAARCSTIYSGKPRGGHTVQLIDKAAEIKITASRDQDFIAYIESTNTNVSISYDKQENKVTLDRGGEDGIRRTDWEPTRDINYFIYVDASSIEVFLGEGEVTFSSRFFPTDDVTFRLGDDVKVDTMTVTAMKRTVEMP</sequence>
<proteinExistence type="predicted"/>
<keyword evidence="2" id="KW-1185">Reference proteome</keyword>
<reference evidence="1" key="1">
    <citation type="submission" date="2023-03" db="EMBL/GenBank/DDBJ databases">
        <title>Chromosome-level genomes of two armyworms, Mythimna separata and Mythimna loreyi, provide insights into the biosynthesis and reception of sex pheromones.</title>
        <authorList>
            <person name="Zhao H."/>
        </authorList>
    </citation>
    <scope>NUCLEOTIDE SEQUENCE</scope>
    <source>
        <strain evidence="1">BeijingLab</strain>
    </source>
</reference>
<organism evidence="1 2">
    <name type="scientific">Mythimna loreyi</name>
    <dbReference type="NCBI Taxonomy" id="667449"/>
    <lineage>
        <taxon>Eukaryota</taxon>
        <taxon>Metazoa</taxon>
        <taxon>Ecdysozoa</taxon>
        <taxon>Arthropoda</taxon>
        <taxon>Hexapoda</taxon>
        <taxon>Insecta</taxon>
        <taxon>Pterygota</taxon>
        <taxon>Neoptera</taxon>
        <taxon>Endopterygota</taxon>
        <taxon>Lepidoptera</taxon>
        <taxon>Glossata</taxon>
        <taxon>Ditrysia</taxon>
        <taxon>Noctuoidea</taxon>
        <taxon>Noctuidae</taxon>
        <taxon>Noctuinae</taxon>
        <taxon>Hadenini</taxon>
        <taxon>Mythimna</taxon>
    </lineage>
</organism>
<comment type="caution">
    <text evidence="1">The sequence shown here is derived from an EMBL/GenBank/DDBJ whole genome shotgun (WGS) entry which is preliminary data.</text>
</comment>
<evidence type="ECO:0000313" key="2">
    <source>
        <dbReference type="Proteomes" id="UP001231649"/>
    </source>
</evidence>
<protein>
    <submittedName>
        <fullName evidence="1">Uncharacterized protein</fullName>
    </submittedName>
</protein>
<dbReference type="Proteomes" id="UP001231649">
    <property type="component" value="Chromosome 7"/>
</dbReference>
<evidence type="ECO:0000313" key="1">
    <source>
        <dbReference type="EMBL" id="KAJ8726767.1"/>
    </source>
</evidence>
<accession>A0ACC2QVZ4</accession>
<gene>
    <name evidence="1" type="ORF">PYW08_015164</name>
</gene>
<dbReference type="EMBL" id="CM056783">
    <property type="protein sequence ID" value="KAJ8726767.1"/>
    <property type="molecule type" value="Genomic_DNA"/>
</dbReference>
<name>A0ACC2QVZ4_9NEOP</name>